<dbReference type="PANTHER" id="PTHR36922:SF1">
    <property type="entry name" value="DUF1993 DOMAIN-CONTAINING PROTEIN"/>
    <property type="match status" value="1"/>
</dbReference>
<dbReference type="PANTHER" id="PTHR36922">
    <property type="entry name" value="BLL2446 PROTEIN"/>
    <property type="match status" value="1"/>
</dbReference>
<dbReference type="Proteomes" id="UP001174932">
    <property type="component" value="Unassembled WGS sequence"/>
</dbReference>
<proteinExistence type="predicted"/>
<organism evidence="1 2">
    <name type="scientific">Rhizobium alvei</name>
    <dbReference type="NCBI Taxonomy" id="1132659"/>
    <lineage>
        <taxon>Bacteria</taxon>
        <taxon>Pseudomonadati</taxon>
        <taxon>Pseudomonadota</taxon>
        <taxon>Alphaproteobacteria</taxon>
        <taxon>Hyphomicrobiales</taxon>
        <taxon>Rhizobiaceae</taxon>
        <taxon>Rhizobium/Agrobacterium group</taxon>
        <taxon>Rhizobium</taxon>
    </lineage>
</organism>
<evidence type="ECO:0000313" key="1">
    <source>
        <dbReference type="EMBL" id="MDO6965422.1"/>
    </source>
</evidence>
<dbReference type="InterPro" id="IPR034660">
    <property type="entry name" value="DinB/YfiT-like"/>
</dbReference>
<protein>
    <submittedName>
        <fullName evidence="1">DUF1993 domain-containing protein</fullName>
    </submittedName>
</protein>
<reference evidence="1" key="1">
    <citation type="journal article" date="2015" name="Int. J. Syst. Evol. Microbiol.">
        <title>Rhizobium alvei sp. nov., isolated from a freshwater river.</title>
        <authorList>
            <person name="Sheu S.Y."/>
            <person name="Huang H.W."/>
            <person name="Young C.C."/>
            <person name="Chen W.M."/>
        </authorList>
    </citation>
    <scope>NUCLEOTIDE SEQUENCE</scope>
    <source>
        <strain evidence="1">TNR-22</strain>
    </source>
</reference>
<dbReference type="Pfam" id="PF09351">
    <property type="entry name" value="DUF1993"/>
    <property type="match status" value="1"/>
</dbReference>
<dbReference type="InterPro" id="IPR018531">
    <property type="entry name" value="DUF1993"/>
</dbReference>
<comment type="caution">
    <text evidence="1">The sequence shown here is derived from an EMBL/GenBank/DDBJ whole genome shotgun (WGS) entry which is preliminary data.</text>
</comment>
<sequence>MTISLHSVAARSILPRLKGLSEALASAEAHCATHGIDPALWVQARLAPDMYPLARQVQIASDHAKGCLYRIAGLDVPALADTETTFAELRDRIARTVDLFEAVDVARVNGRDDMMLEVRYPWGTLDFTSEDFLVGWVMPNFYFHVTTAYDILRHLGLPLGKPVFMGRSIAEVLRKPA</sequence>
<dbReference type="SUPFAM" id="SSF109854">
    <property type="entry name" value="DinB/YfiT-like putative metalloenzymes"/>
    <property type="match status" value="1"/>
</dbReference>
<name>A0ABT8YQ28_9HYPH</name>
<dbReference type="RefSeq" id="WP_304377342.1">
    <property type="nucleotide sequence ID" value="NZ_JAUOZU010000010.1"/>
</dbReference>
<accession>A0ABT8YQ28</accession>
<dbReference type="EMBL" id="JAUOZU010000010">
    <property type="protein sequence ID" value="MDO6965422.1"/>
    <property type="molecule type" value="Genomic_DNA"/>
</dbReference>
<gene>
    <name evidence="1" type="ORF">Q4481_15755</name>
</gene>
<reference evidence="1" key="2">
    <citation type="submission" date="2023-07" db="EMBL/GenBank/DDBJ databases">
        <authorList>
            <person name="Shen H."/>
        </authorList>
    </citation>
    <scope>NUCLEOTIDE SEQUENCE</scope>
    <source>
        <strain evidence="1">TNR-22</strain>
    </source>
</reference>
<evidence type="ECO:0000313" key="2">
    <source>
        <dbReference type="Proteomes" id="UP001174932"/>
    </source>
</evidence>
<dbReference type="Gene3D" id="1.20.120.450">
    <property type="entry name" value="dinb family like domain"/>
    <property type="match status" value="1"/>
</dbReference>
<keyword evidence="2" id="KW-1185">Reference proteome</keyword>